<protein>
    <submittedName>
        <fullName evidence="2">Uncharacterized protein</fullName>
    </submittedName>
</protein>
<reference evidence="2" key="1">
    <citation type="submission" date="2024-06" db="UniProtKB">
        <authorList>
            <consortium name="Ensembl"/>
        </authorList>
    </citation>
    <scope>IDENTIFICATION</scope>
</reference>
<dbReference type="AlphaFoldDB" id="M3YZC3"/>
<keyword evidence="1" id="KW-0812">Transmembrane</keyword>
<accession>M3YZC3</accession>
<evidence type="ECO:0000313" key="2">
    <source>
        <dbReference type="Ensembl" id="ENSMPUP00000016683.1"/>
    </source>
</evidence>
<dbReference type="Ensembl" id="ENSMPUT00000016932.1">
    <property type="protein sequence ID" value="ENSMPUP00000016683.1"/>
    <property type="gene ID" value="ENSMPUG00000016788.1"/>
</dbReference>
<dbReference type="HOGENOM" id="CLU_2837907_0_0_1"/>
<feature type="transmembrane region" description="Helical" evidence="1">
    <location>
        <begin position="36"/>
        <end position="56"/>
    </location>
</feature>
<sequence length="66" mass="7193">QRDVTPQKPGGQFEPTWETCPLNPGKPCDLRNKPCHTLLCVCVCVCVCVCMNQILIDGVHPTALGD</sequence>
<dbReference type="EMBL" id="AEYP01099089">
    <property type="status" value="NOT_ANNOTATED_CDS"/>
    <property type="molecule type" value="Genomic_DNA"/>
</dbReference>
<organism evidence="2">
    <name type="scientific">Mustela putorius furo</name>
    <name type="common">European domestic ferret</name>
    <name type="synonym">Mustela furo</name>
    <dbReference type="NCBI Taxonomy" id="9669"/>
    <lineage>
        <taxon>Eukaryota</taxon>
        <taxon>Metazoa</taxon>
        <taxon>Chordata</taxon>
        <taxon>Craniata</taxon>
        <taxon>Vertebrata</taxon>
        <taxon>Euteleostomi</taxon>
        <taxon>Mammalia</taxon>
        <taxon>Eutheria</taxon>
        <taxon>Laurasiatheria</taxon>
        <taxon>Carnivora</taxon>
        <taxon>Caniformia</taxon>
        <taxon>Musteloidea</taxon>
        <taxon>Mustelidae</taxon>
        <taxon>Mustelinae</taxon>
        <taxon>Mustela</taxon>
    </lineage>
</organism>
<proteinExistence type="predicted"/>
<name>M3YZC3_MUSPF</name>
<dbReference type="InParanoid" id="M3YZC3"/>
<keyword evidence="1" id="KW-0472">Membrane</keyword>
<keyword evidence="1" id="KW-1133">Transmembrane helix</keyword>
<evidence type="ECO:0000256" key="1">
    <source>
        <dbReference type="SAM" id="Phobius"/>
    </source>
</evidence>